<keyword evidence="2 3" id="KW-0472">Membrane</keyword>
<feature type="transmembrane region" description="Helical" evidence="3">
    <location>
        <begin position="283"/>
        <end position="304"/>
    </location>
</feature>
<name>A0A1R1ELP0_9BACL</name>
<proteinExistence type="inferred from homology"/>
<dbReference type="STRING" id="297318.BK138_22095"/>
<evidence type="ECO:0000256" key="2">
    <source>
        <dbReference type="ARBA" id="ARBA00023136"/>
    </source>
</evidence>
<dbReference type="GO" id="GO:0016020">
    <property type="term" value="C:membrane"/>
    <property type="evidence" value="ECO:0007669"/>
    <property type="project" value="InterPro"/>
</dbReference>
<feature type="transmembrane region" description="Helical" evidence="3">
    <location>
        <begin position="406"/>
        <end position="431"/>
    </location>
</feature>
<accession>A0A1R1ELP0</accession>
<dbReference type="InterPro" id="IPR050768">
    <property type="entry name" value="UPF0353/GerABKA_families"/>
</dbReference>
<dbReference type="EMBL" id="MRTP01000006">
    <property type="protein sequence ID" value="OMF52763.1"/>
    <property type="molecule type" value="Genomic_DNA"/>
</dbReference>
<dbReference type="GO" id="GO:0009847">
    <property type="term" value="P:spore germination"/>
    <property type="evidence" value="ECO:0007669"/>
    <property type="project" value="InterPro"/>
</dbReference>
<comment type="caution">
    <text evidence="4">The sequence shown here is derived from an EMBL/GenBank/DDBJ whole genome shotgun (WGS) entry which is preliminary data.</text>
</comment>
<dbReference type="PIRSF" id="PIRSF005690">
    <property type="entry name" value="GerBA"/>
    <property type="match status" value="1"/>
</dbReference>
<dbReference type="InterPro" id="IPR004995">
    <property type="entry name" value="Spore_Ger"/>
</dbReference>
<reference evidence="4 5" key="1">
    <citation type="submission" date="2016-11" db="EMBL/GenBank/DDBJ databases">
        <title>Paenibacillus species isolates.</title>
        <authorList>
            <person name="Beno S.M."/>
        </authorList>
    </citation>
    <scope>NUCLEOTIDE SEQUENCE [LARGE SCALE GENOMIC DNA]</scope>
    <source>
        <strain evidence="4 5">FSL R5-0378</strain>
    </source>
</reference>
<evidence type="ECO:0000256" key="1">
    <source>
        <dbReference type="ARBA" id="ARBA00005278"/>
    </source>
</evidence>
<keyword evidence="3" id="KW-1133">Transmembrane helix</keyword>
<comment type="similarity">
    <text evidence="1">Belongs to the GerABKA family.</text>
</comment>
<protein>
    <submittedName>
        <fullName evidence="4">Spore germination protein</fullName>
    </submittedName>
</protein>
<evidence type="ECO:0000313" key="5">
    <source>
        <dbReference type="Proteomes" id="UP000187172"/>
    </source>
</evidence>
<dbReference type="Proteomes" id="UP000187172">
    <property type="component" value="Unassembled WGS sequence"/>
</dbReference>
<dbReference type="AlphaFoldDB" id="A0A1R1ELP0"/>
<evidence type="ECO:0000256" key="3">
    <source>
        <dbReference type="SAM" id="Phobius"/>
    </source>
</evidence>
<dbReference type="Pfam" id="PF03323">
    <property type="entry name" value="GerA"/>
    <property type="match status" value="1"/>
</dbReference>
<keyword evidence="5" id="KW-1185">Reference proteome</keyword>
<gene>
    <name evidence="4" type="ORF">BK138_22095</name>
</gene>
<dbReference type="PANTHER" id="PTHR22550">
    <property type="entry name" value="SPORE GERMINATION PROTEIN"/>
    <property type="match status" value="1"/>
</dbReference>
<evidence type="ECO:0000313" key="4">
    <source>
        <dbReference type="EMBL" id="OMF52763.1"/>
    </source>
</evidence>
<dbReference type="RefSeq" id="WP_076172935.1">
    <property type="nucleotide sequence ID" value="NZ_MRTP01000006.1"/>
</dbReference>
<sequence length="491" mass="55233">MKPDAPKTLREILEQAAKSSDFRQFSPFAENDRIRISYYSSLVDAEKVNRYLIAEIQQHDDDIHRLADIQNRIPFDEAQITEDTSEVESKLVKGYVILQIVSEEPAFLIVNINQTEQGHRQSNETENEFSVVGPKIGFVENIHVNVHLLRQQIAVTRLVIEEVSVGSLSNTKVMIAYLDGVTNPQHIETMKQRLGRIDFEVVFDTSILDQIISDHTNSPFPLFLSTERVDRVAYAITSGQVAVFADGSPYVFTGPSTFLDFFVSPEDYYLPWIIGSFFRIVRILSVIFSIFVTPVYVAVLTYHFEVIPENILEPLIMSRTHVPLPPVLEALFLEVTIELLREAGARLPTKIGQTLGIVGGIVIGQATVEAALASSILLIIVALSALASFTTPIFKMANTIRLLRFPLILLAGLWGGLGIVAGLFLLLGHLLRLKSLGTPYLLPLFPLRTGNFGDSFVRRSYRYITNRNIYLRPLDSKRYTPSEDQEDIEHE</sequence>
<organism evidence="4 5">
    <name type="scientific">Paenibacillus rhizosphaerae</name>
    <dbReference type="NCBI Taxonomy" id="297318"/>
    <lineage>
        <taxon>Bacteria</taxon>
        <taxon>Bacillati</taxon>
        <taxon>Bacillota</taxon>
        <taxon>Bacilli</taxon>
        <taxon>Bacillales</taxon>
        <taxon>Paenibacillaceae</taxon>
        <taxon>Paenibacillus</taxon>
    </lineage>
</organism>
<feature type="transmembrane region" description="Helical" evidence="3">
    <location>
        <begin position="370"/>
        <end position="394"/>
    </location>
</feature>
<keyword evidence="3" id="KW-0812">Transmembrane</keyword>
<dbReference type="PANTHER" id="PTHR22550:SF5">
    <property type="entry name" value="LEUCINE ZIPPER PROTEIN 4"/>
    <property type="match status" value="1"/>
</dbReference>